<protein>
    <submittedName>
        <fullName evidence="5">Aspartate--ammonia ligase</fullName>
        <ecNumber evidence="5">6.3.1.1</ecNumber>
    </submittedName>
</protein>
<evidence type="ECO:0000313" key="6">
    <source>
        <dbReference type="Proteomes" id="UP000290482"/>
    </source>
</evidence>
<dbReference type="EC" id="6.3.1.1" evidence="5"/>
<dbReference type="PANTHER" id="PTHR30073:SF5">
    <property type="entry name" value="ASPARTATE--AMMONIA LIGASE"/>
    <property type="match status" value="1"/>
</dbReference>
<keyword evidence="6" id="KW-1185">Reference proteome</keyword>
<evidence type="ECO:0000256" key="1">
    <source>
        <dbReference type="ARBA" id="ARBA00022490"/>
    </source>
</evidence>
<accession>A0A448ZV20</accession>
<keyword evidence="1" id="KW-0963">Cytoplasm</keyword>
<evidence type="ECO:0000313" key="5">
    <source>
        <dbReference type="EMBL" id="VEU55110.1"/>
    </source>
</evidence>
<dbReference type="KEGG" id="mob:NCTC10112_00001"/>
<dbReference type="InterPro" id="IPR004618">
    <property type="entry name" value="AsnA"/>
</dbReference>
<dbReference type="GO" id="GO:0006529">
    <property type="term" value="P:asparagine biosynthetic process"/>
    <property type="evidence" value="ECO:0007669"/>
    <property type="project" value="InterPro"/>
</dbReference>
<dbReference type="InterPro" id="IPR045864">
    <property type="entry name" value="aa-tRNA-synth_II/BPL/LPL"/>
</dbReference>
<evidence type="ECO:0000256" key="3">
    <source>
        <dbReference type="ARBA" id="ARBA00022741"/>
    </source>
</evidence>
<dbReference type="GO" id="GO:0005524">
    <property type="term" value="F:ATP binding"/>
    <property type="evidence" value="ECO:0007669"/>
    <property type="project" value="UniProtKB-KW"/>
</dbReference>
<evidence type="ECO:0000256" key="4">
    <source>
        <dbReference type="ARBA" id="ARBA00022840"/>
    </source>
</evidence>
<keyword evidence="2 5" id="KW-0436">Ligase</keyword>
<dbReference type="GO" id="GO:0004071">
    <property type="term" value="F:aspartate-ammonia ligase activity"/>
    <property type="evidence" value="ECO:0007669"/>
    <property type="project" value="UniProtKB-EC"/>
</dbReference>
<name>A0A448ZV20_METOS</name>
<keyword evidence="4" id="KW-0067">ATP-binding</keyword>
<keyword evidence="3" id="KW-0547">Nucleotide-binding</keyword>
<dbReference type="PANTHER" id="PTHR30073">
    <property type="entry name" value="ASPARTATE--AMMONIA LIGASE"/>
    <property type="match status" value="1"/>
</dbReference>
<proteinExistence type="predicted"/>
<dbReference type="EMBL" id="LR214940">
    <property type="protein sequence ID" value="VEU55110.1"/>
    <property type="molecule type" value="Genomic_DNA"/>
</dbReference>
<reference evidence="5 6" key="1">
    <citation type="submission" date="2019-01" db="EMBL/GenBank/DDBJ databases">
        <authorList>
            <consortium name="Pathogen Informatics"/>
        </authorList>
    </citation>
    <scope>NUCLEOTIDE SEQUENCE [LARGE SCALE GENOMIC DNA]</scope>
    <source>
        <strain evidence="5 6">NCTC10112</strain>
    </source>
</reference>
<dbReference type="Gene3D" id="3.30.930.10">
    <property type="entry name" value="Bira Bifunctional Protein, Domain 2"/>
    <property type="match status" value="1"/>
</dbReference>
<dbReference type="AlphaFoldDB" id="A0A448ZV20"/>
<dbReference type="Proteomes" id="UP000290482">
    <property type="component" value="Chromosome"/>
</dbReference>
<sequence>MGIRVNRDSLIKQMDMSESKIKSLSDYHKQIIDETLPFTIGGGLGQSRIALFLLEKEHIGEVQVSVWDQKNVNKNKLKKLEIL</sequence>
<organism evidence="5 6">
    <name type="scientific">Metamycoplasma orale</name>
    <name type="common">Mycoplasma orale</name>
    <dbReference type="NCBI Taxonomy" id="2121"/>
    <lineage>
        <taxon>Bacteria</taxon>
        <taxon>Bacillati</taxon>
        <taxon>Mycoplasmatota</taxon>
        <taxon>Mycoplasmoidales</taxon>
        <taxon>Metamycoplasmataceae</taxon>
        <taxon>Metamycoplasma</taxon>
    </lineage>
</organism>
<gene>
    <name evidence="5" type="primary">asnA_1</name>
    <name evidence="5" type="ORF">NCTC10112_00001</name>
</gene>
<dbReference type="GO" id="GO:0005829">
    <property type="term" value="C:cytosol"/>
    <property type="evidence" value="ECO:0007669"/>
    <property type="project" value="TreeGrafter"/>
</dbReference>
<dbReference type="SUPFAM" id="SSF55681">
    <property type="entry name" value="Class II aaRS and biotin synthetases"/>
    <property type="match status" value="1"/>
</dbReference>
<evidence type="ECO:0000256" key="2">
    <source>
        <dbReference type="ARBA" id="ARBA00022598"/>
    </source>
</evidence>